<sequence>MTMKEARDIKQLGDIEEALRFLKIGGNVIQEFTPGLLCLLKEMMKFSRMVSAMAPVSPLLPSRFHIAELNNLAVLNQMLHQVVVSAKQRFRLKLRIIATGVKITSGYLLTRIHRVLDRRSSTEQEWEEIVNAGQDFQQLTTESVESFRNLMGALPSGLANQLAENLRMRPSTPSLPTTSGGPA</sequence>
<evidence type="ECO:0000313" key="1">
    <source>
        <dbReference type="EMBL" id="AGT45819.1"/>
    </source>
</evidence>
<protein>
    <submittedName>
        <fullName evidence="1">Uncharacterized protein</fullName>
    </submittedName>
</protein>
<name>A0A067XR79_9BACT</name>
<accession>A0A067XR79</accession>
<dbReference type="EMBL" id="KC770996">
    <property type="protein sequence ID" value="AGT45819.1"/>
    <property type="molecule type" value="Genomic_DNA"/>
</dbReference>
<gene>
    <name evidence="1" type="ORF">PPT_M2_11</name>
</gene>
<dbReference type="AlphaFoldDB" id="A0A067XR79"/>
<organism evidence="1">
    <name type="scientific">uncultured marine bacterium PPT_M2</name>
    <dbReference type="NCBI Taxonomy" id="1381397"/>
    <lineage>
        <taxon>Bacteria</taxon>
        <taxon>environmental samples</taxon>
    </lineage>
</organism>
<proteinExistence type="predicted"/>
<reference evidence="1" key="1">
    <citation type="submission" date="2013-03" db="EMBL/GenBank/DDBJ databases">
        <authorList>
            <person name="Tan H."/>
            <person name="Mooij M.J."/>
            <person name="Barret M."/>
            <person name="O'Gara F."/>
        </authorList>
    </citation>
    <scope>NUCLEOTIDE SEQUENCE</scope>
</reference>